<name>A0A645E2B2_9ZZZZ</name>
<sequence length="235" mass="25893">MRNPFACVLMLLAGLAIGIIGSVLFIGEALPAFTASTVTTNVPTQQKANTTLIDGSSSIETSTVQDLSSNRALLEFAEKVTESIKEKNFQTLSTYIHPTKGVTFTPYSTVDLKANLNFKADKIKNAADDKNKYSWGLTDGKGEPIQLTISDYFDQYVYNADYLEASVIGIDQVIASGNSPENVSEEYPDARFVEFHYPSLDPANNGFDWCSLKLVFEAYNGEYKLVGIIHSQWTI</sequence>
<comment type="caution">
    <text evidence="1">The sequence shown here is derived from an EMBL/GenBank/DDBJ whole genome shotgun (WGS) entry which is preliminary data.</text>
</comment>
<dbReference type="AlphaFoldDB" id="A0A645E2B2"/>
<proteinExistence type="predicted"/>
<reference evidence="1" key="1">
    <citation type="submission" date="2019-08" db="EMBL/GenBank/DDBJ databases">
        <authorList>
            <person name="Kucharzyk K."/>
            <person name="Murdoch R.W."/>
            <person name="Higgins S."/>
            <person name="Loffler F."/>
        </authorList>
    </citation>
    <scope>NUCLEOTIDE SEQUENCE</scope>
</reference>
<evidence type="ECO:0000313" key="1">
    <source>
        <dbReference type="EMBL" id="MPM95528.1"/>
    </source>
</evidence>
<dbReference type="EMBL" id="VSSQ01042007">
    <property type="protein sequence ID" value="MPM95528.1"/>
    <property type="molecule type" value="Genomic_DNA"/>
</dbReference>
<accession>A0A645E2B2</accession>
<protein>
    <submittedName>
        <fullName evidence="1">Uncharacterized protein</fullName>
    </submittedName>
</protein>
<gene>
    <name evidence="1" type="ORF">SDC9_142683</name>
</gene>
<organism evidence="1">
    <name type="scientific">bioreactor metagenome</name>
    <dbReference type="NCBI Taxonomy" id="1076179"/>
    <lineage>
        <taxon>unclassified sequences</taxon>
        <taxon>metagenomes</taxon>
        <taxon>ecological metagenomes</taxon>
    </lineage>
</organism>